<evidence type="ECO:0000256" key="5">
    <source>
        <dbReference type="ARBA" id="ARBA00022801"/>
    </source>
</evidence>
<gene>
    <name evidence="10" type="primary">hypB</name>
    <name evidence="10" type="ORF">ACFYTH_13105</name>
</gene>
<protein>
    <submittedName>
        <fullName evidence="10">Hydrogenase nickel incorporation protein HypB</fullName>
    </submittedName>
</protein>
<dbReference type="InterPro" id="IPR004392">
    <property type="entry name" value="Hyd_mat_HypB"/>
</dbReference>
<dbReference type="NCBIfam" id="TIGR00073">
    <property type="entry name" value="hypB"/>
    <property type="match status" value="1"/>
</dbReference>
<evidence type="ECO:0000256" key="2">
    <source>
        <dbReference type="ARBA" id="ARBA00022596"/>
    </source>
</evidence>
<comment type="caution">
    <text evidence="10">The sequence shown here is derived from an EMBL/GenBank/DDBJ whole genome shotgun (WGS) entry which is preliminary data.</text>
</comment>
<evidence type="ECO:0000256" key="4">
    <source>
        <dbReference type="ARBA" id="ARBA00022741"/>
    </source>
</evidence>
<evidence type="ECO:0000256" key="8">
    <source>
        <dbReference type="SAM" id="MobiDB-lite"/>
    </source>
</evidence>
<feature type="region of interest" description="Disordered" evidence="8">
    <location>
        <begin position="18"/>
        <end position="116"/>
    </location>
</feature>
<name>A0ABW6NGM6_9NOCA</name>
<evidence type="ECO:0000256" key="7">
    <source>
        <dbReference type="ARBA" id="ARBA00023134"/>
    </source>
</evidence>
<dbReference type="CDD" id="cd05390">
    <property type="entry name" value="HypB"/>
    <property type="match status" value="1"/>
</dbReference>
<evidence type="ECO:0000256" key="6">
    <source>
        <dbReference type="ARBA" id="ARBA00022833"/>
    </source>
</evidence>
<keyword evidence="7" id="KW-0342">GTP-binding</keyword>
<evidence type="ECO:0000256" key="3">
    <source>
        <dbReference type="ARBA" id="ARBA00022723"/>
    </source>
</evidence>
<comment type="similarity">
    <text evidence="1">Belongs to the SIMIBI class G3E GTPase family. HypB/HupM subfamily.</text>
</comment>
<evidence type="ECO:0000313" key="10">
    <source>
        <dbReference type="EMBL" id="MFF0454298.1"/>
    </source>
</evidence>
<proteinExistence type="inferred from homology"/>
<dbReference type="InterPro" id="IPR003495">
    <property type="entry name" value="CobW/HypB/UreG_nucleotide-bd"/>
</dbReference>
<dbReference type="RefSeq" id="WP_387251133.1">
    <property type="nucleotide sequence ID" value="NZ_JBIALX010000004.1"/>
</dbReference>
<keyword evidence="11" id="KW-1185">Reference proteome</keyword>
<keyword evidence="4" id="KW-0547">Nucleotide-binding</keyword>
<evidence type="ECO:0000256" key="1">
    <source>
        <dbReference type="ARBA" id="ARBA00006211"/>
    </source>
</evidence>
<dbReference type="Gene3D" id="3.40.50.300">
    <property type="entry name" value="P-loop containing nucleotide triphosphate hydrolases"/>
    <property type="match status" value="1"/>
</dbReference>
<keyword evidence="3" id="KW-0479">Metal-binding</keyword>
<evidence type="ECO:0000259" key="9">
    <source>
        <dbReference type="Pfam" id="PF02492"/>
    </source>
</evidence>
<reference evidence="10 11" key="1">
    <citation type="submission" date="2024-10" db="EMBL/GenBank/DDBJ databases">
        <title>The Natural Products Discovery Center: Release of the First 8490 Sequenced Strains for Exploring Actinobacteria Biosynthetic Diversity.</title>
        <authorList>
            <person name="Kalkreuter E."/>
            <person name="Kautsar S.A."/>
            <person name="Yang D."/>
            <person name="Bader C.D."/>
            <person name="Teijaro C.N."/>
            <person name="Fluegel L."/>
            <person name="Davis C.M."/>
            <person name="Simpson J.R."/>
            <person name="Lauterbach L."/>
            <person name="Steele A.D."/>
            <person name="Gui C."/>
            <person name="Meng S."/>
            <person name="Li G."/>
            <person name="Viehrig K."/>
            <person name="Ye F."/>
            <person name="Su P."/>
            <person name="Kiefer A.F."/>
            <person name="Nichols A."/>
            <person name="Cepeda A.J."/>
            <person name="Yan W."/>
            <person name="Fan B."/>
            <person name="Jiang Y."/>
            <person name="Adhikari A."/>
            <person name="Zheng C.-J."/>
            <person name="Schuster L."/>
            <person name="Cowan T.M."/>
            <person name="Smanski M.J."/>
            <person name="Chevrette M.G."/>
            <person name="De Carvalho L.P.S."/>
            <person name="Shen B."/>
        </authorList>
    </citation>
    <scope>NUCLEOTIDE SEQUENCE [LARGE SCALE GENOMIC DNA]</scope>
    <source>
        <strain evidence="10 11">NPDC004550</strain>
    </source>
</reference>
<feature type="compositionally biased region" description="Basic and acidic residues" evidence="8">
    <location>
        <begin position="19"/>
        <end position="116"/>
    </location>
</feature>
<accession>A0ABW6NGM6</accession>
<dbReference type="PANTHER" id="PTHR30134:SF2">
    <property type="entry name" value="HYDROGENASE MATURATION FACTOR HYPB"/>
    <property type="match status" value="1"/>
</dbReference>
<keyword evidence="5" id="KW-0378">Hydrolase</keyword>
<keyword evidence="6" id="KW-0862">Zinc</keyword>
<evidence type="ECO:0000313" key="11">
    <source>
        <dbReference type="Proteomes" id="UP001601521"/>
    </source>
</evidence>
<sequence>MCATCGCGGDDTQAVITGPHEHNHLHDPDHTHDHGHDHTHDHGDDGHGHDHGDGHAHDRGDGHAHDRGDGHAHDHGHGDGHDHHEDAHSPHGDPHDHHGDPHPHDHSHRHELGDRPTETVTLEQKVLAKNDALAQDNRRWLAERDILALNLTSSPGAGKTTLLERTIRECPGTPIAVVEGDQETLLDARRIESTGCPVVQINTGAGCHLDAQMTRGAFESLDPARGSVVLIENVGNLVCPALFDLGERAKVVIVSVTEGTDKPLKYPHMFAAAGLVLINKIDLLPYVDFDLGACTRYIHAINPGVSVLEVSATSGKGLGDWYGWLTGQRRAAAGAPIEVQMSRD</sequence>
<dbReference type="SUPFAM" id="SSF52540">
    <property type="entry name" value="P-loop containing nucleoside triphosphate hydrolases"/>
    <property type="match status" value="1"/>
</dbReference>
<dbReference type="InterPro" id="IPR027417">
    <property type="entry name" value="P-loop_NTPase"/>
</dbReference>
<feature type="domain" description="CobW/HypB/UreG nucleotide-binding" evidence="9">
    <location>
        <begin position="149"/>
        <end position="308"/>
    </location>
</feature>
<dbReference type="Pfam" id="PF02492">
    <property type="entry name" value="cobW"/>
    <property type="match status" value="1"/>
</dbReference>
<dbReference type="Proteomes" id="UP001601521">
    <property type="component" value="Unassembled WGS sequence"/>
</dbReference>
<organism evidence="10 11">
    <name type="scientific">Nocardia africana</name>
    <dbReference type="NCBI Taxonomy" id="134964"/>
    <lineage>
        <taxon>Bacteria</taxon>
        <taxon>Bacillati</taxon>
        <taxon>Actinomycetota</taxon>
        <taxon>Actinomycetes</taxon>
        <taxon>Mycobacteriales</taxon>
        <taxon>Nocardiaceae</taxon>
        <taxon>Nocardia</taxon>
    </lineage>
</organism>
<dbReference type="EMBL" id="JBIALX010000004">
    <property type="protein sequence ID" value="MFF0454298.1"/>
    <property type="molecule type" value="Genomic_DNA"/>
</dbReference>
<dbReference type="PANTHER" id="PTHR30134">
    <property type="entry name" value="HYDROGENASE PROTEIN ASSEMBLY PROTEIN, NICKEL CHAPERONE"/>
    <property type="match status" value="1"/>
</dbReference>
<keyword evidence="2" id="KW-0533">Nickel</keyword>